<dbReference type="OrthoDB" id="8455278at2"/>
<proteinExistence type="predicted"/>
<dbReference type="AlphaFoldDB" id="A0A5P2DJ31"/>
<reference evidence="2 3" key="1">
    <citation type="submission" date="2018-05" db="EMBL/GenBank/DDBJ databases">
        <title>Streptomyces venezuelae.</title>
        <authorList>
            <person name="Kim W."/>
            <person name="Lee N."/>
            <person name="Cho B.-K."/>
        </authorList>
    </citation>
    <scope>NUCLEOTIDE SEQUENCE [LARGE SCALE GENOMIC DNA]</scope>
    <source>
        <strain evidence="2 3">ATCC 21018</strain>
    </source>
</reference>
<accession>A0A5P2DJ31</accession>
<dbReference type="EMBL" id="CP029189">
    <property type="protein sequence ID" value="QES53311.1"/>
    <property type="molecule type" value="Genomic_DNA"/>
</dbReference>
<protein>
    <submittedName>
        <fullName evidence="2">Uncharacterized protein</fullName>
    </submittedName>
</protein>
<name>A0A5P2DJ31_STRVZ</name>
<evidence type="ECO:0000313" key="2">
    <source>
        <dbReference type="EMBL" id="QES53311.1"/>
    </source>
</evidence>
<sequence>MGPQYTAQKSRSQGREGWSVIFRHPVRLDPSTGRPGRRVRRGLGTAVDAEADALVDQLNEILRTQSLWEPHLRQQAAKLFDSRVVDVFYEDLESTRTDFRKIRDDLLALPTASEGYKHVLLVGTTGAGKTTVVRQLLGTDPETERFPSTSTAKTTVADTEIVLTEAGPYRAAITFAGRDEVIDHLTENVSAAALALFQGKSEEDALRRLVDHVNQRFRFSYVLGRPEVPTDGDHLGDDDEDEFDEDEFDDAGEGGAEDVLGPADLKVIDPAATVALLVQTLPRLRAMVEKCTVSAREELGATDKDARVVEEVVEETLDTSLRALEEFHAVVDGLLHEIELRFSLLTEGELRRTRQGWPLSWTLETEDRAAFLKTVMRFSSNYAPLFGRLLTPLVNGIRVAGPFVPTWAEASDRLVLIDVEGLGHTPKSAASVSTDLAKRIDEVDAILVVDNATAPMQAAPVSALKAVAVSGNSGKLHFLFTHFDHMRADNLPRFADRKQHVLASVENVLNAMGKELGPVGERAVRTQLERHCYFVGGMHRPLDDCGREGKRTAGQMRSLSADLSADEAAPDTGPARPVFDRMNLSIAVSEASRNFHTRWRGLLGLTHNPDAPKEHWTRVKALSRRLAEGRDEYDSLRPVADLRTELQVQIFLLLQRPVRWEGGAPTEEEQGAVIDEISSAVTGKLYALIDQRLRTDVQNAWLDAYRQHGPRSTFARARIIDADVFGRGAPVPTAAASPDQNSFLKAVADIVTEVADQNTFVLD</sequence>
<feature type="region of interest" description="Disordered" evidence="1">
    <location>
        <begin position="549"/>
        <end position="576"/>
    </location>
</feature>
<dbReference type="InterPro" id="IPR027417">
    <property type="entry name" value="P-loop_NTPase"/>
</dbReference>
<feature type="compositionally biased region" description="Acidic residues" evidence="1">
    <location>
        <begin position="236"/>
        <end position="256"/>
    </location>
</feature>
<evidence type="ECO:0000313" key="3">
    <source>
        <dbReference type="Proteomes" id="UP000324101"/>
    </source>
</evidence>
<gene>
    <name evidence="2" type="ORF">DEJ51_02820</name>
</gene>
<feature type="region of interest" description="Disordered" evidence="1">
    <location>
        <begin position="228"/>
        <end position="260"/>
    </location>
</feature>
<organism evidence="2 3">
    <name type="scientific">Streptomyces venezuelae</name>
    <dbReference type="NCBI Taxonomy" id="54571"/>
    <lineage>
        <taxon>Bacteria</taxon>
        <taxon>Bacillati</taxon>
        <taxon>Actinomycetota</taxon>
        <taxon>Actinomycetes</taxon>
        <taxon>Kitasatosporales</taxon>
        <taxon>Streptomycetaceae</taxon>
        <taxon>Streptomyces</taxon>
    </lineage>
</organism>
<evidence type="ECO:0000256" key="1">
    <source>
        <dbReference type="SAM" id="MobiDB-lite"/>
    </source>
</evidence>
<dbReference type="SUPFAM" id="SSF52540">
    <property type="entry name" value="P-loop containing nucleoside triphosphate hydrolases"/>
    <property type="match status" value="1"/>
</dbReference>
<dbReference type="Proteomes" id="UP000324101">
    <property type="component" value="Chromosome"/>
</dbReference>